<dbReference type="InterPro" id="IPR012441">
    <property type="entry name" value="DUF1643"/>
</dbReference>
<dbReference type="KEGG" id="mur:EQY75_00845"/>
<evidence type="ECO:0000313" key="1">
    <source>
        <dbReference type="EMBL" id="QBA63222.1"/>
    </source>
</evidence>
<name>A0A411E6G5_9FLAO</name>
<dbReference type="OrthoDB" id="9807577at2"/>
<evidence type="ECO:0000313" key="2">
    <source>
        <dbReference type="Proteomes" id="UP000290889"/>
    </source>
</evidence>
<reference evidence="1 2" key="1">
    <citation type="submission" date="2019-01" db="EMBL/GenBank/DDBJ databases">
        <title>Muriicola soli sp. nov., isolated from soil.</title>
        <authorList>
            <person name="Kang H.J."/>
            <person name="Kim S.B."/>
        </authorList>
    </citation>
    <scope>NUCLEOTIDE SEQUENCE [LARGE SCALE GENOMIC DNA]</scope>
    <source>
        <strain evidence="1 2">MMS17-SY002</strain>
    </source>
</reference>
<accession>A0A411E6G5</accession>
<dbReference type="RefSeq" id="WP_129602003.1">
    <property type="nucleotide sequence ID" value="NZ_CP035544.1"/>
</dbReference>
<dbReference type="EMBL" id="CP035544">
    <property type="protein sequence ID" value="QBA63222.1"/>
    <property type="molecule type" value="Genomic_DNA"/>
</dbReference>
<sequence>MVHKHLPSIKVKAVFSECLQFRYCLTLTDLRKNSQRTVCVIMQNPSIADEQVADKSVQFLEKLIFYKNLAEFKQVGRILIVNQFARIQTRDFKGRSADIGKDNHAYLKNAICSSDIVLIAWGKRNPFPERQEVILNLLRHVGEKVILSTKKHPSRGSYTDFIKPMLI</sequence>
<dbReference type="Pfam" id="PF07799">
    <property type="entry name" value="DUF1643"/>
    <property type="match status" value="1"/>
</dbReference>
<protein>
    <submittedName>
        <fullName evidence="1">DUF1643 domain-containing protein</fullName>
    </submittedName>
</protein>
<proteinExistence type="predicted"/>
<organism evidence="1 2">
    <name type="scientific">Muriicola soli</name>
    <dbReference type="NCBI Taxonomy" id="2507538"/>
    <lineage>
        <taxon>Bacteria</taxon>
        <taxon>Pseudomonadati</taxon>
        <taxon>Bacteroidota</taxon>
        <taxon>Flavobacteriia</taxon>
        <taxon>Flavobacteriales</taxon>
        <taxon>Flavobacteriaceae</taxon>
        <taxon>Muriicola</taxon>
    </lineage>
</organism>
<dbReference type="AlphaFoldDB" id="A0A411E6G5"/>
<dbReference type="Proteomes" id="UP000290889">
    <property type="component" value="Chromosome"/>
</dbReference>
<keyword evidence="2" id="KW-1185">Reference proteome</keyword>
<gene>
    <name evidence="1" type="ORF">EQY75_00845</name>
</gene>